<accession>A0A2T1C5A9</accession>
<gene>
    <name evidence="5" type="ORF">C7B64_08545</name>
</gene>
<dbReference type="InterPro" id="IPR002818">
    <property type="entry name" value="DJ-1/PfpI"/>
</dbReference>
<evidence type="ECO:0000259" key="4">
    <source>
        <dbReference type="Pfam" id="PF01965"/>
    </source>
</evidence>
<dbReference type="InterPro" id="IPR011042">
    <property type="entry name" value="6-blade_b-propeller_TolB-like"/>
</dbReference>
<reference evidence="5 6" key="1">
    <citation type="submission" date="2018-02" db="EMBL/GenBank/DDBJ databases">
        <authorList>
            <person name="Cohen D.B."/>
            <person name="Kent A.D."/>
        </authorList>
    </citation>
    <scope>NUCLEOTIDE SEQUENCE [LARGE SCALE GENOMIC DNA]</scope>
    <source>
        <strain evidence="5 6">CCAP 1448/3</strain>
    </source>
</reference>
<dbReference type="GO" id="GO:0019172">
    <property type="term" value="F:glyoxalase III activity"/>
    <property type="evidence" value="ECO:0007669"/>
    <property type="project" value="TreeGrafter"/>
</dbReference>
<protein>
    <submittedName>
        <fullName evidence="5">Type 1 glutamine amidotransferase domain-containing protein</fullName>
    </submittedName>
</protein>
<comment type="similarity">
    <text evidence="3">Belongs to the peptidase C56 family. HSP31-like subfamily.</text>
</comment>
<dbReference type="PANTHER" id="PTHR48094">
    <property type="entry name" value="PROTEIN/NUCLEIC ACID DEGLYCASE DJ-1-RELATED"/>
    <property type="match status" value="1"/>
</dbReference>
<evidence type="ECO:0000256" key="2">
    <source>
        <dbReference type="ARBA" id="ARBA00023239"/>
    </source>
</evidence>
<dbReference type="SUPFAM" id="SSF63829">
    <property type="entry name" value="Calcium-dependent phosphotriesterase"/>
    <property type="match status" value="1"/>
</dbReference>
<dbReference type="GO" id="GO:0019243">
    <property type="term" value="P:methylglyoxal catabolic process to D-lactate via S-lactoyl-glutathione"/>
    <property type="evidence" value="ECO:0007669"/>
    <property type="project" value="TreeGrafter"/>
</dbReference>
<dbReference type="InterPro" id="IPR029062">
    <property type="entry name" value="Class_I_gatase-like"/>
</dbReference>
<dbReference type="Pfam" id="PF01965">
    <property type="entry name" value="DJ-1_PfpI"/>
    <property type="match status" value="1"/>
</dbReference>
<comment type="caution">
    <text evidence="5">The sequence shown here is derived from an EMBL/GenBank/DDBJ whole genome shotgun (WGS) entry which is preliminary data.</text>
</comment>
<dbReference type="CDD" id="cd03141">
    <property type="entry name" value="GATase1_Hsp31_like"/>
    <property type="match status" value="1"/>
</dbReference>
<dbReference type="PANTHER" id="PTHR48094:SF11">
    <property type="entry name" value="GLUTATHIONE-INDEPENDENT GLYOXALASE HSP31-RELATED"/>
    <property type="match status" value="1"/>
</dbReference>
<dbReference type="AlphaFoldDB" id="A0A2T1C5A9"/>
<dbReference type="OrthoDB" id="506106at2"/>
<dbReference type="Gene3D" id="2.120.10.30">
    <property type="entry name" value="TolB, C-terminal domain"/>
    <property type="match status" value="1"/>
</dbReference>
<organism evidence="5 6">
    <name type="scientific">Merismopedia glauca CCAP 1448/3</name>
    <dbReference type="NCBI Taxonomy" id="1296344"/>
    <lineage>
        <taxon>Bacteria</taxon>
        <taxon>Bacillati</taxon>
        <taxon>Cyanobacteriota</taxon>
        <taxon>Cyanophyceae</taxon>
        <taxon>Synechococcales</taxon>
        <taxon>Merismopediaceae</taxon>
        <taxon>Merismopedia</taxon>
    </lineage>
</organism>
<reference evidence="5 6" key="2">
    <citation type="submission" date="2018-03" db="EMBL/GenBank/DDBJ databases">
        <title>The ancient ancestry and fast evolution of plastids.</title>
        <authorList>
            <person name="Moore K.R."/>
            <person name="Magnabosco C."/>
            <person name="Momper L."/>
            <person name="Gold D.A."/>
            <person name="Bosak T."/>
            <person name="Fournier G.P."/>
        </authorList>
    </citation>
    <scope>NUCLEOTIDE SEQUENCE [LARGE SCALE GENOMIC DNA]</scope>
    <source>
        <strain evidence="5 6">CCAP 1448/3</strain>
    </source>
</reference>
<dbReference type="SUPFAM" id="SSF52317">
    <property type="entry name" value="Class I glutamine amidotransferase-like"/>
    <property type="match status" value="1"/>
</dbReference>
<dbReference type="Gene3D" id="3.40.50.880">
    <property type="match status" value="1"/>
</dbReference>
<evidence type="ECO:0000313" key="5">
    <source>
        <dbReference type="EMBL" id="PSB03449.1"/>
    </source>
</evidence>
<evidence type="ECO:0000313" key="6">
    <source>
        <dbReference type="Proteomes" id="UP000238762"/>
    </source>
</evidence>
<dbReference type="Proteomes" id="UP000238762">
    <property type="component" value="Unassembled WGS sequence"/>
</dbReference>
<dbReference type="InterPro" id="IPR050325">
    <property type="entry name" value="Prot/Nucl_acid_deglycase"/>
</dbReference>
<name>A0A2T1C5A9_9CYAN</name>
<keyword evidence="2" id="KW-0456">Lyase</keyword>
<dbReference type="GO" id="GO:0016740">
    <property type="term" value="F:transferase activity"/>
    <property type="evidence" value="ECO:0007669"/>
    <property type="project" value="UniProtKB-KW"/>
</dbReference>
<keyword evidence="5" id="KW-0808">Transferase</keyword>
<keyword evidence="1" id="KW-0346">Stress response</keyword>
<evidence type="ECO:0000256" key="1">
    <source>
        <dbReference type="ARBA" id="ARBA00023016"/>
    </source>
</evidence>
<dbReference type="GO" id="GO:0005737">
    <property type="term" value="C:cytoplasm"/>
    <property type="evidence" value="ECO:0007669"/>
    <property type="project" value="TreeGrafter"/>
</dbReference>
<keyword evidence="5" id="KW-0315">Glutamine amidotransferase</keyword>
<dbReference type="EMBL" id="PVWJ01000032">
    <property type="protein sequence ID" value="PSB03449.1"/>
    <property type="molecule type" value="Genomic_DNA"/>
</dbReference>
<sequence length="526" mass="56710">MSTEVKNVSKVLIVTTSHDHFEGANPHPTGVWLEEFAVPYMELLHNGVEITVASPKGGSMPIDPRSLPTPEQDKAWQRAIAASKQTTQLSKVSATEFDAIFLPGGHGPMFDLPDNSDLQQLLREFHDTGKIIAAVCHGPVGLVGATLSDGTPLVKDKVLTSYTNSEEIAVKLDKEVPFSLEERLRDLGAIFIAHEDKADHVEKDGKLITGQNPNSSASIARALVAALNQQLPAIFERTLEAIAPAQIVAEFPVNTFLENLAIAPDGTIFITSYEDGKVYRMTQTGELTDFAKVEGNMAGIVIEPTGDLLVAATLKGKEPTICRIQPTGSVERILTLPEAIFLNGMTHLQGNLYLVADSYKGAIWAVDAISQTARIWLEDPLLARSDASNPFPAVNGIKIYQNALFASNTQRQLLIRIPLTDDGAPGKPEVFLTNVNLDDFAFDNLGNLYGTTHVYNSVIRISPTKEITTIAKAEQGMTGNTAVAFGRTSNDNTSIYITTNGGMSLPPSTGVELAKVVRLEVGVQGE</sequence>
<proteinExistence type="inferred from homology"/>
<keyword evidence="6" id="KW-1185">Reference proteome</keyword>
<feature type="domain" description="DJ-1/PfpI" evidence="4">
    <location>
        <begin position="34"/>
        <end position="225"/>
    </location>
</feature>
<evidence type="ECO:0000256" key="3">
    <source>
        <dbReference type="ARBA" id="ARBA00038493"/>
    </source>
</evidence>